<dbReference type="RefSeq" id="WP_188331541.1">
    <property type="nucleotide sequence ID" value="NZ_CP059491.1"/>
</dbReference>
<accession>A0A7D7R4W3</accession>
<evidence type="ECO:0000313" key="2">
    <source>
        <dbReference type="EMBL" id="QMT03187.1"/>
    </source>
</evidence>
<organism evidence="2 3">
    <name type="scientific">Gordonia jinghuaiqii</name>
    <dbReference type="NCBI Taxonomy" id="2758710"/>
    <lineage>
        <taxon>Bacteria</taxon>
        <taxon>Bacillati</taxon>
        <taxon>Actinomycetota</taxon>
        <taxon>Actinomycetes</taxon>
        <taxon>Mycobacteriales</taxon>
        <taxon>Gordoniaceae</taxon>
        <taxon>Gordonia</taxon>
    </lineage>
</organism>
<sequence length="192" mass="19654">MSDVARTSIPDSSDVVGVVLAAGAGTRYGMPKILAHEGAWLDSAVTALRDGGCDRVVVAMGAAKVVPPAGAEVLLVEEWEAGIGATVSAVLRWARRQRHAAGLVLQVVDTPDVGAGAVARVVDAAGARRDALVRAVFDGRPGHPVYLGADHFGPALDVIGGDVGAQVYLRGRAVSLVECGDLASGEDIDVRE</sequence>
<dbReference type="GO" id="GO:0016779">
    <property type="term" value="F:nucleotidyltransferase activity"/>
    <property type="evidence" value="ECO:0007669"/>
    <property type="project" value="UniProtKB-ARBA"/>
</dbReference>
<dbReference type="Proteomes" id="UP000515663">
    <property type="component" value="Chromosome"/>
</dbReference>
<dbReference type="AlphaFoldDB" id="A0A7D7R4W3"/>
<gene>
    <name evidence="2" type="ORF">H1R19_08815</name>
</gene>
<evidence type="ECO:0000313" key="3">
    <source>
        <dbReference type="Proteomes" id="UP000515663"/>
    </source>
</evidence>
<keyword evidence="3" id="KW-1185">Reference proteome</keyword>
<dbReference type="InterPro" id="IPR029044">
    <property type="entry name" value="Nucleotide-diphossugar_trans"/>
</dbReference>
<name>A0A7D7R4W3_9ACTN</name>
<proteinExistence type="predicted"/>
<reference evidence="3" key="1">
    <citation type="submission" date="2020-07" db="EMBL/GenBank/DDBJ databases">
        <title>novel species isolated from the respiratory tract of Marmot.</title>
        <authorList>
            <person name="Zhang G."/>
        </authorList>
    </citation>
    <scope>NUCLEOTIDE SEQUENCE [LARGE SCALE GENOMIC DNA]</scope>
    <source>
        <strain evidence="3">686</strain>
    </source>
</reference>
<dbReference type="Pfam" id="PF12804">
    <property type="entry name" value="NTP_transf_3"/>
    <property type="match status" value="1"/>
</dbReference>
<keyword evidence="2" id="KW-0808">Transferase</keyword>
<dbReference type="SUPFAM" id="SSF53448">
    <property type="entry name" value="Nucleotide-diphospho-sugar transferases"/>
    <property type="match status" value="1"/>
</dbReference>
<dbReference type="PANTHER" id="PTHR43777">
    <property type="entry name" value="MOLYBDENUM COFACTOR CYTIDYLYLTRANSFERASE"/>
    <property type="match status" value="1"/>
</dbReference>
<feature type="domain" description="MobA-like NTP transferase" evidence="1">
    <location>
        <begin position="17"/>
        <end position="170"/>
    </location>
</feature>
<dbReference type="InterPro" id="IPR025877">
    <property type="entry name" value="MobA-like_NTP_Trfase"/>
</dbReference>
<dbReference type="KEGG" id="gji:H1R19_08815"/>
<dbReference type="PANTHER" id="PTHR43777:SF1">
    <property type="entry name" value="MOLYBDENUM COFACTOR CYTIDYLYLTRANSFERASE"/>
    <property type="match status" value="1"/>
</dbReference>
<evidence type="ECO:0000259" key="1">
    <source>
        <dbReference type="Pfam" id="PF12804"/>
    </source>
</evidence>
<protein>
    <submittedName>
        <fullName evidence="2">NTP transferase domain-containing protein</fullName>
    </submittedName>
</protein>
<dbReference type="EMBL" id="CP059491">
    <property type="protein sequence ID" value="QMT03187.1"/>
    <property type="molecule type" value="Genomic_DNA"/>
</dbReference>
<dbReference type="Gene3D" id="3.90.550.10">
    <property type="entry name" value="Spore Coat Polysaccharide Biosynthesis Protein SpsA, Chain A"/>
    <property type="match status" value="1"/>
</dbReference>